<dbReference type="EMBL" id="NQXA01000007">
    <property type="protein sequence ID" value="PHQ29316.1"/>
    <property type="molecule type" value="Genomic_DNA"/>
</dbReference>
<dbReference type="InterPro" id="IPR001647">
    <property type="entry name" value="HTH_TetR"/>
</dbReference>
<dbReference type="Gene3D" id="1.10.357.10">
    <property type="entry name" value="Tetracycline Repressor, domain 2"/>
    <property type="match status" value="1"/>
</dbReference>
<protein>
    <submittedName>
        <fullName evidence="3">TetR family transcriptional regulator</fullName>
    </submittedName>
</protein>
<keyword evidence="1" id="KW-0238">DNA-binding</keyword>
<evidence type="ECO:0000313" key="3">
    <source>
        <dbReference type="EMBL" id="PHQ29316.1"/>
    </source>
</evidence>
<keyword evidence="4" id="KW-1185">Reference proteome</keyword>
<dbReference type="SUPFAM" id="SSF46689">
    <property type="entry name" value="Homeodomain-like"/>
    <property type="match status" value="1"/>
</dbReference>
<reference evidence="3 4" key="1">
    <citation type="submission" date="2017-08" db="EMBL/GenBank/DDBJ databases">
        <title>The whole genome shortgun sequences of strain Leeuwenhoekiella nanhaiensis G18 from the South China Sea.</title>
        <authorList>
            <person name="Liu Q."/>
        </authorList>
    </citation>
    <scope>NUCLEOTIDE SEQUENCE [LARGE SCALE GENOMIC DNA]</scope>
    <source>
        <strain evidence="3 4">G18</strain>
    </source>
</reference>
<comment type="caution">
    <text evidence="3">The sequence shown here is derived from an EMBL/GenBank/DDBJ whole genome shotgun (WGS) entry which is preliminary data.</text>
</comment>
<dbReference type="Proteomes" id="UP000229433">
    <property type="component" value="Unassembled WGS sequence"/>
</dbReference>
<dbReference type="AlphaFoldDB" id="A0A2G1VRB5"/>
<dbReference type="GO" id="GO:0003677">
    <property type="term" value="F:DNA binding"/>
    <property type="evidence" value="ECO:0007669"/>
    <property type="project" value="UniProtKB-KW"/>
</dbReference>
<dbReference type="OrthoDB" id="649282at2"/>
<accession>A0A2G1VRB5</accession>
<gene>
    <name evidence="3" type="ORF">CJ305_10225</name>
</gene>
<name>A0A2G1VRB5_9FLAO</name>
<dbReference type="InterPro" id="IPR009057">
    <property type="entry name" value="Homeodomain-like_sf"/>
</dbReference>
<feature type="domain" description="HTH tetR-type" evidence="2">
    <location>
        <begin position="36"/>
        <end position="73"/>
    </location>
</feature>
<dbReference type="RefSeq" id="WP_099646167.1">
    <property type="nucleotide sequence ID" value="NZ_KZ319290.1"/>
</dbReference>
<evidence type="ECO:0000313" key="4">
    <source>
        <dbReference type="Proteomes" id="UP000229433"/>
    </source>
</evidence>
<sequence>MDALLKNLKISINESIYLKDPESSDLGKRIVKYGIILINELGFDNFTFKKLAAHIESTESSIYRYFENKHKFLIYLTSWYWGWKEYQLVFATNNLTDPVEKLLKAIEIVTREVEEDQSFNHINEVFLNKIVINEYSKSYLTKEVDDENKDGYFAIYKRLSNRIRKMISDVDASYPYPASLASTILADSLHHHFLKNHFSSLTECDDQTSPSQYFEHLILNLLNL</sequence>
<proteinExistence type="predicted"/>
<evidence type="ECO:0000259" key="2">
    <source>
        <dbReference type="Pfam" id="PF00440"/>
    </source>
</evidence>
<evidence type="ECO:0000256" key="1">
    <source>
        <dbReference type="ARBA" id="ARBA00023125"/>
    </source>
</evidence>
<organism evidence="3 4">
    <name type="scientific">Leeuwenhoekiella nanhaiensis</name>
    <dbReference type="NCBI Taxonomy" id="1655491"/>
    <lineage>
        <taxon>Bacteria</taxon>
        <taxon>Pseudomonadati</taxon>
        <taxon>Bacteroidota</taxon>
        <taxon>Flavobacteriia</taxon>
        <taxon>Flavobacteriales</taxon>
        <taxon>Flavobacteriaceae</taxon>
        <taxon>Leeuwenhoekiella</taxon>
    </lineage>
</organism>
<dbReference type="Pfam" id="PF00440">
    <property type="entry name" value="TetR_N"/>
    <property type="match status" value="1"/>
</dbReference>